<dbReference type="RefSeq" id="WP_209639162.1">
    <property type="nucleotide sequence ID" value="NZ_JAGINW010000001.1"/>
</dbReference>
<dbReference type="EMBL" id="JAGINW010000001">
    <property type="protein sequence ID" value="MBP2323177.1"/>
    <property type="molecule type" value="Genomic_DNA"/>
</dbReference>
<gene>
    <name evidence="1" type="ORF">JOF56_003562</name>
</gene>
<proteinExistence type="predicted"/>
<evidence type="ECO:0000313" key="2">
    <source>
        <dbReference type="Proteomes" id="UP001519332"/>
    </source>
</evidence>
<sequence length="79" mass="8450">MAKQDLLDQLAALRTQVEPLDRPEAITRIDDLTEEASAEELDEKGGIKAFDRLKGALAGVAAVTGLLAGIEDQVRALFS</sequence>
<evidence type="ECO:0000313" key="1">
    <source>
        <dbReference type="EMBL" id="MBP2323177.1"/>
    </source>
</evidence>
<organism evidence="1 2">
    <name type="scientific">Kibdelosporangium banguiense</name>
    <dbReference type="NCBI Taxonomy" id="1365924"/>
    <lineage>
        <taxon>Bacteria</taxon>
        <taxon>Bacillati</taxon>
        <taxon>Actinomycetota</taxon>
        <taxon>Actinomycetes</taxon>
        <taxon>Pseudonocardiales</taxon>
        <taxon>Pseudonocardiaceae</taxon>
        <taxon>Kibdelosporangium</taxon>
    </lineage>
</organism>
<protein>
    <submittedName>
        <fullName evidence="1">Uncharacterized protein</fullName>
    </submittedName>
</protein>
<comment type="caution">
    <text evidence="1">The sequence shown here is derived from an EMBL/GenBank/DDBJ whole genome shotgun (WGS) entry which is preliminary data.</text>
</comment>
<dbReference type="Proteomes" id="UP001519332">
    <property type="component" value="Unassembled WGS sequence"/>
</dbReference>
<name>A0ABS4TFI2_9PSEU</name>
<reference evidence="1 2" key="1">
    <citation type="submission" date="2021-03" db="EMBL/GenBank/DDBJ databases">
        <title>Sequencing the genomes of 1000 actinobacteria strains.</title>
        <authorList>
            <person name="Klenk H.-P."/>
        </authorList>
    </citation>
    <scope>NUCLEOTIDE SEQUENCE [LARGE SCALE GENOMIC DNA]</scope>
    <source>
        <strain evidence="1 2">DSM 46670</strain>
    </source>
</reference>
<keyword evidence="2" id="KW-1185">Reference proteome</keyword>
<accession>A0ABS4TFI2</accession>